<dbReference type="CDD" id="cd00293">
    <property type="entry name" value="USP-like"/>
    <property type="match status" value="1"/>
</dbReference>
<comment type="caution">
    <text evidence="3">The sequence shown here is derived from an EMBL/GenBank/DDBJ whole genome shotgun (WGS) entry which is preliminary data.</text>
</comment>
<dbReference type="RefSeq" id="WP_019401386.1">
    <property type="nucleotide sequence ID" value="NZ_JACIEN010000006.1"/>
</dbReference>
<organism evidence="3 4">
    <name type="scientific">Chelatococcus caeni</name>
    <dbReference type="NCBI Taxonomy" id="1348468"/>
    <lineage>
        <taxon>Bacteria</taxon>
        <taxon>Pseudomonadati</taxon>
        <taxon>Pseudomonadota</taxon>
        <taxon>Alphaproteobacteria</taxon>
        <taxon>Hyphomicrobiales</taxon>
        <taxon>Chelatococcaceae</taxon>
        <taxon>Chelatococcus</taxon>
    </lineage>
</organism>
<dbReference type="PRINTS" id="PR01438">
    <property type="entry name" value="UNVRSLSTRESS"/>
</dbReference>
<dbReference type="PANTHER" id="PTHR46268:SF6">
    <property type="entry name" value="UNIVERSAL STRESS PROTEIN UP12"/>
    <property type="match status" value="1"/>
</dbReference>
<evidence type="ECO:0000256" key="1">
    <source>
        <dbReference type="ARBA" id="ARBA00008791"/>
    </source>
</evidence>
<proteinExistence type="inferred from homology"/>
<feature type="domain" description="UspA" evidence="2">
    <location>
        <begin position="1"/>
        <end position="141"/>
    </location>
</feature>
<dbReference type="InterPro" id="IPR006016">
    <property type="entry name" value="UspA"/>
</dbReference>
<dbReference type="AlphaFoldDB" id="A0A840C0J7"/>
<comment type="similarity">
    <text evidence="1">Belongs to the universal stress protein A family.</text>
</comment>
<sequence length="155" mass="17227">MYKNILLAIDVAHLDSQTKAVKTAVDMAKAFGATVHVLTVVPDFGMSIVSGFFPKDHVRRAMEEANTALHAYTKETIPAEVRHRHIVDHGTIYEVILRYARELNIDLVVISAARPKIDDYFLGPNAARVVRHADATVIVVRETAAEAARLADKRR</sequence>
<dbReference type="Pfam" id="PF00582">
    <property type="entry name" value="Usp"/>
    <property type="match status" value="1"/>
</dbReference>
<dbReference type="InterPro" id="IPR014729">
    <property type="entry name" value="Rossmann-like_a/b/a_fold"/>
</dbReference>
<dbReference type="PANTHER" id="PTHR46268">
    <property type="entry name" value="STRESS RESPONSE PROTEIN NHAX"/>
    <property type="match status" value="1"/>
</dbReference>
<evidence type="ECO:0000313" key="3">
    <source>
        <dbReference type="EMBL" id="MBB4019321.1"/>
    </source>
</evidence>
<gene>
    <name evidence="3" type="ORF">GGR16_004368</name>
</gene>
<evidence type="ECO:0000259" key="2">
    <source>
        <dbReference type="Pfam" id="PF00582"/>
    </source>
</evidence>
<evidence type="ECO:0000313" key="4">
    <source>
        <dbReference type="Proteomes" id="UP000577362"/>
    </source>
</evidence>
<reference evidence="3 4" key="1">
    <citation type="submission" date="2020-08" db="EMBL/GenBank/DDBJ databases">
        <title>Genomic Encyclopedia of Type Strains, Phase IV (KMG-IV): sequencing the most valuable type-strain genomes for metagenomic binning, comparative biology and taxonomic classification.</title>
        <authorList>
            <person name="Goeker M."/>
        </authorList>
    </citation>
    <scope>NUCLEOTIDE SEQUENCE [LARGE SCALE GENOMIC DNA]</scope>
    <source>
        <strain evidence="3 4">DSM 103737</strain>
    </source>
</reference>
<dbReference type="SUPFAM" id="SSF52402">
    <property type="entry name" value="Adenine nucleotide alpha hydrolases-like"/>
    <property type="match status" value="1"/>
</dbReference>
<protein>
    <submittedName>
        <fullName evidence="3">Nucleotide-binding universal stress UspA family protein</fullName>
    </submittedName>
</protein>
<accession>A0A840C0J7</accession>
<dbReference type="Gene3D" id="3.40.50.620">
    <property type="entry name" value="HUPs"/>
    <property type="match status" value="1"/>
</dbReference>
<dbReference type="InterPro" id="IPR006015">
    <property type="entry name" value="Universal_stress_UspA"/>
</dbReference>
<dbReference type="EMBL" id="JACIEN010000006">
    <property type="protein sequence ID" value="MBB4019321.1"/>
    <property type="molecule type" value="Genomic_DNA"/>
</dbReference>
<dbReference type="Proteomes" id="UP000577362">
    <property type="component" value="Unassembled WGS sequence"/>
</dbReference>
<name>A0A840C0J7_9HYPH</name>
<keyword evidence="4" id="KW-1185">Reference proteome</keyword>